<dbReference type="VEuPathDB" id="FungiDB:MELLADRAFT_116208"/>
<dbReference type="EMBL" id="GL883103">
    <property type="protein sequence ID" value="EGG07630.1"/>
    <property type="molecule type" value="Genomic_DNA"/>
</dbReference>
<dbReference type="GO" id="GO:0005655">
    <property type="term" value="C:nucleolar ribonuclease P complex"/>
    <property type="evidence" value="ECO:0007669"/>
    <property type="project" value="InterPro"/>
</dbReference>
<dbReference type="InParanoid" id="F4RIV8"/>
<dbReference type="PANTHER" id="PTHR22731:SF3">
    <property type="entry name" value="RIBONUCLEASES P_MRP PROTEIN SUBUNIT POP1"/>
    <property type="match status" value="1"/>
</dbReference>
<dbReference type="OrthoDB" id="442863at2759"/>
<dbReference type="Pfam" id="PF08170">
    <property type="entry name" value="POPLD"/>
    <property type="match status" value="1"/>
</dbReference>
<dbReference type="InterPro" id="IPR039182">
    <property type="entry name" value="Pop1"/>
</dbReference>
<keyword evidence="4" id="KW-0175">Coiled coil</keyword>
<dbReference type="KEGG" id="mlr:MELLADRAFT_116208"/>
<protein>
    <submittedName>
        <fullName evidence="8">Uncharacterized protein</fullName>
    </submittedName>
</protein>
<evidence type="ECO:0000256" key="5">
    <source>
        <dbReference type="SAM" id="MobiDB-lite"/>
    </source>
</evidence>
<evidence type="ECO:0000256" key="2">
    <source>
        <dbReference type="ARBA" id="ARBA00022694"/>
    </source>
</evidence>
<dbReference type="AlphaFoldDB" id="F4RIV8"/>
<dbReference type="GeneID" id="18925771"/>
<feature type="coiled-coil region" evidence="4">
    <location>
        <begin position="818"/>
        <end position="845"/>
    </location>
</feature>
<organism evidence="9">
    <name type="scientific">Melampsora larici-populina (strain 98AG31 / pathotype 3-4-7)</name>
    <name type="common">Poplar leaf rust fungus</name>
    <dbReference type="NCBI Taxonomy" id="747676"/>
    <lineage>
        <taxon>Eukaryota</taxon>
        <taxon>Fungi</taxon>
        <taxon>Dikarya</taxon>
        <taxon>Basidiomycota</taxon>
        <taxon>Pucciniomycotina</taxon>
        <taxon>Pucciniomycetes</taxon>
        <taxon>Pucciniales</taxon>
        <taxon>Melampsoraceae</taxon>
        <taxon>Melampsora</taxon>
    </lineage>
</organism>
<dbReference type="InterPro" id="IPR009723">
    <property type="entry name" value="Pop1_N"/>
</dbReference>
<name>F4RIV8_MELLP</name>
<dbReference type="eggNOG" id="KOG3322">
    <property type="taxonomic scope" value="Eukaryota"/>
</dbReference>
<proteinExistence type="predicted"/>
<keyword evidence="2" id="KW-0819">tRNA processing</keyword>
<feature type="domain" description="Pop1 N-terminal" evidence="6">
    <location>
        <begin position="135"/>
        <end position="203"/>
    </location>
</feature>
<dbReference type="RefSeq" id="XP_007408962.1">
    <property type="nucleotide sequence ID" value="XM_007408900.1"/>
</dbReference>
<dbReference type="InterPro" id="IPR012590">
    <property type="entry name" value="POPLD_dom"/>
</dbReference>
<evidence type="ECO:0000259" key="6">
    <source>
        <dbReference type="Pfam" id="PF06978"/>
    </source>
</evidence>
<evidence type="ECO:0000256" key="3">
    <source>
        <dbReference type="ARBA" id="ARBA00023242"/>
    </source>
</evidence>
<dbReference type="GO" id="GO:0001682">
    <property type="term" value="P:tRNA 5'-leader removal"/>
    <property type="evidence" value="ECO:0007669"/>
    <property type="project" value="InterPro"/>
</dbReference>
<dbReference type="FunCoup" id="F4RIV8">
    <property type="interactions" value="401"/>
</dbReference>
<feature type="compositionally biased region" description="Basic residues" evidence="5">
    <location>
        <begin position="84"/>
        <end position="93"/>
    </location>
</feature>
<evidence type="ECO:0000256" key="1">
    <source>
        <dbReference type="ARBA" id="ARBA00004123"/>
    </source>
</evidence>
<comment type="subcellular location">
    <subcellularLocation>
        <location evidence="1">Nucleus</location>
    </subcellularLocation>
</comment>
<dbReference type="Pfam" id="PF06978">
    <property type="entry name" value="POP1_N"/>
    <property type="match status" value="2"/>
</dbReference>
<dbReference type="HOGENOM" id="CLU_007205_2_0_1"/>
<evidence type="ECO:0000256" key="4">
    <source>
        <dbReference type="SAM" id="Coils"/>
    </source>
</evidence>
<keyword evidence="3" id="KW-0539">Nucleus</keyword>
<accession>F4RIV8</accession>
<dbReference type="STRING" id="747676.F4RIV8"/>
<evidence type="ECO:0000313" key="9">
    <source>
        <dbReference type="Proteomes" id="UP000001072"/>
    </source>
</evidence>
<evidence type="ECO:0000313" key="8">
    <source>
        <dbReference type="EMBL" id="EGG07630.1"/>
    </source>
</evidence>
<gene>
    <name evidence="8" type="ORF">MELLADRAFT_116208</name>
</gene>
<reference evidence="9" key="1">
    <citation type="journal article" date="2011" name="Proc. Natl. Acad. Sci. U.S.A.">
        <title>Obligate biotrophy features unraveled by the genomic analysis of rust fungi.</title>
        <authorList>
            <person name="Duplessis S."/>
            <person name="Cuomo C.A."/>
            <person name="Lin Y.-C."/>
            <person name="Aerts A."/>
            <person name="Tisserant E."/>
            <person name="Veneault-Fourrey C."/>
            <person name="Joly D.L."/>
            <person name="Hacquard S."/>
            <person name="Amselem J."/>
            <person name="Cantarel B.L."/>
            <person name="Chiu R."/>
            <person name="Coutinho P.M."/>
            <person name="Feau N."/>
            <person name="Field M."/>
            <person name="Frey P."/>
            <person name="Gelhaye E."/>
            <person name="Goldberg J."/>
            <person name="Grabherr M.G."/>
            <person name="Kodira C.D."/>
            <person name="Kohler A."/>
            <person name="Kuees U."/>
            <person name="Lindquist E.A."/>
            <person name="Lucas S.M."/>
            <person name="Mago R."/>
            <person name="Mauceli E."/>
            <person name="Morin E."/>
            <person name="Murat C."/>
            <person name="Pangilinan J.L."/>
            <person name="Park R."/>
            <person name="Pearson M."/>
            <person name="Quesneville H."/>
            <person name="Rouhier N."/>
            <person name="Sakthikumar S."/>
            <person name="Salamov A.A."/>
            <person name="Schmutz J."/>
            <person name="Selles B."/>
            <person name="Shapiro H."/>
            <person name="Tanguay P."/>
            <person name="Tuskan G.A."/>
            <person name="Henrissat B."/>
            <person name="Van de Peer Y."/>
            <person name="Rouze P."/>
            <person name="Ellis J.G."/>
            <person name="Dodds P.N."/>
            <person name="Schein J.E."/>
            <person name="Zhong S."/>
            <person name="Hamelin R.C."/>
            <person name="Grigoriev I.V."/>
            <person name="Szabo L.J."/>
            <person name="Martin F."/>
        </authorList>
    </citation>
    <scope>NUCLEOTIDE SEQUENCE [LARGE SCALE GENOMIC DNA]</scope>
    <source>
        <strain evidence="9">98AG31 / pathotype 3-4-7</strain>
    </source>
</reference>
<sequence length="866" mass="101799">MTDSNQNHSHKSKKVKIQNARQIFTQSPYQLIRSSTIHAQSSLPEFLDVEKFINSRSFEISAMERSMKSSRESGSQRAFQSLPRHLRRRSASHFSRRLPTRLRMKSKFEMMNDKPKSKSRSIKNKIKHKVYLKINKTKVFRNRQIDKKWLSTHLWHSKRTKMIDLWGYRLAETPTEKCYRTTYRASRSGSTIHDLSYFSNLTLVSDEVSLIQLFHSISDPFGLDPSSIKYKPGHREINLDVYEFEKYPYGYIGPISMIWCPISNPIDENEELLPPPAAQEVPKLNNRSRFKSKSNFQDLDEDRLFESDHPIILPSDPMTINTINPIPSMDLSSSLESLHHSKEHISTSQDTKDSNLLENPCNRTIPPIQRKVLLQIHPAIKDQVIECIHQANRNSKVVLECQEDLGCLELFGPRSTEVLGRVLETDEKVEVMKLLKNGLRPNLFPLGMVIGLTIDDPRVHFPPRKMKVMEEKNEMIHDLKVMEPSVEIAKCLGFWNQEIRLKKPKFKKSHLDKRREEQMIPGSRLKPLIEDDRIPILLIKVKLGWKLMISNHWIQSIFQSILFTNVRLICLNQRSQILFEDQSPRFPEDFNTLKPFEELKLMDSLKEKTVWSRKPPGKRINLYRFEDREMDYFFINWDLVFGNDEDQKEEEIEEDLFIPTDHLKLRKIKTPWLLNGLIVSTFLKSLKSLIDLNVQLKLNYEDLMENGWKLFKKICIEINRNGNELNPLELSLVKVKMVLLSDENQRIHGNRNQKMEKFCRIYRFDERFMNQRKVEEVNGIGKMKDTMKKEMKLIGFLNDGKFSLRLGNCLGFGSVSFFEFIKIKLKDLLNENEEEKNRFKMNEIKVGFRNRDEFEIKVGKLIVIDA</sequence>
<keyword evidence="9" id="KW-1185">Reference proteome</keyword>
<dbReference type="PANTHER" id="PTHR22731">
    <property type="entry name" value="RIBONUCLEASES P/MRP PROTEIN SUBUNIT POP1"/>
    <property type="match status" value="1"/>
</dbReference>
<evidence type="ECO:0000259" key="7">
    <source>
        <dbReference type="Pfam" id="PF08170"/>
    </source>
</evidence>
<dbReference type="Proteomes" id="UP000001072">
    <property type="component" value="Unassembled WGS sequence"/>
</dbReference>
<dbReference type="GO" id="GO:0000172">
    <property type="term" value="C:ribonuclease MRP complex"/>
    <property type="evidence" value="ECO:0007669"/>
    <property type="project" value="InterPro"/>
</dbReference>
<feature type="domain" description="POPLD" evidence="7">
    <location>
        <begin position="544"/>
        <end position="637"/>
    </location>
</feature>
<feature type="region of interest" description="Disordered" evidence="5">
    <location>
        <begin position="65"/>
        <end position="93"/>
    </location>
</feature>
<feature type="domain" description="Pop1 N-terminal" evidence="6">
    <location>
        <begin position="52"/>
        <end position="129"/>
    </location>
</feature>